<name>A0A507C727_9FUNG</name>
<sequence length="84" mass="9423">MPRKLWDCNNDMGMAAGVYEIPGHRRLCTRPPVCWAAKITVPASDTHSVACMLCFSKDNWRPCPPLMEPRCCSCISGCAYRTML</sequence>
<comment type="caution">
    <text evidence="1">The sequence shown here is derived from an EMBL/GenBank/DDBJ whole genome shotgun (WGS) entry which is preliminary data.</text>
</comment>
<accession>A0A507C727</accession>
<dbReference type="Proteomes" id="UP000317494">
    <property type="component" value="Unassembled WGS sequence"/>
</dbReference>
<protein>
    <submittedName>
        <fullName evidence="1">Uncharacterized protein</fullName>
    </submittedName>
</protein>
<proteinExistence type="predicted"/>
<gene>
    <name evidence="1" type="ORF">SeMB42_g07011</name>
</gene>
<dbReference type="EMBL" id="QEAN01000443">
    <property type="protein sequence ID" value="TPX36847.1"/>
    <property type="molecule type" value="Genomic_DNA"/>
</dbReference>
<keyword evidence="2" id="KW-1185">Reference proteome</keyword>
<dbReference type="AlphaFoldDB" id="A0A507C727"/>
<evidence type="ECO:0000313" key="2">
    <source>
        <dbReference type="Proteomes" id="UP000317494"/>
    </source>
</evidence>
<organism evidence="1 2">
    <name type="scientific">Synchytrium endobioticum</name>
    <dbReference type="NCBI Taxonomy" id="286115"/>
    <lineage>
        <taxon>Eukaryota</taxon>
        <taxon>Fungi</taxon>
        <taxon>Fungi incertae sedis</taxon>
        <taxon>Chytridiomycota</taxon>
        <taxon>Chytridiomycota incertae sedis</taxon>
        <taxon>Chytridiomycetes</taxon>
        <taxon>Synchytriales</taxon>
        <taxon>Synchytriaceae</taxon>
        <taxon>Synchytrium</taxon>
    </lineage>
</organism>
<evidence type="ECO:0000313" key="1">
    <source>
        <dbReference type="EMBL" id="TPX36847.1"/>
    </source>
</evidence>
<reference evidence="1 2" key="1">
    <citation type="journal article" date="2019" name="Sci. Rep.">
        <title>Comparative genomics of chytrid fungi reveal insights into the obligate biotrophic and pathogenic lifestyle of Synchytrium endobioticum.</title>
        <authorList>
            <person name="van de Vossenberg B.T.L.H."/>
            <person name="Warris S."/>
            <person name="Nguyen H.D.T."/>
            <person name="van Gent-Pelzer M.P.E."/>
            <person name="Joly D.L."/>
            <person name="van de Geest H.C."/>
            <person name="Bonants P.J.M."/>
            <person name="Smith D.S."/>
            <person name="Levesque C.A."/>
            <person name="van der Lee T.A.J."/>
        </authorList>
    </citation>
    <scope>NUCLEOTIDE SEQUENCE [LARGE SCALE GENOMIC DNA]</scope>
    <source>
        <strain evidence="1 2">MB42</strain>
    </source>
</reference>
<dbReference type="VEuPathDB" id="FungiDB:SeMB42_g07011"/>